<protein>
    <submittedName>
        <fullName evidence="12">Nanos-type domain-containing protein</fullName>
    </submittedName>
</protein>
<dbReference type="PANTHER" id="PTHR12887">
    <property type="entry name" value="NANOS PROTEIN"/>
    <property type="match status" value="1"/>
</dbReference>
<evidence type="ECO:0000256" key="8">
    <source>
        <dbReference type="PROSITE-ProRule" id="PRU00855"/>
    </source>
</evidence>
<dbReference type="AlphaFoldDB" id="A0A1I8JQX0"/>
<evidence type="ECO:0000256" key="9">
    <source>
        <dbReference type="SAM" id="MobiDB-lite"/>
    </source>
</evidence>
<evidence type="ECO:0000256" key="7">
    <source>
        <dbReference type="ARBA" id="ARBA00022884"/>
    </source>
</evidence>
<evidence type="ECO:0000259" key="10">
    <source>
        <dbReference type="PROSITE" id="PS51522"/>
    </source>
</evidence>
<reference evidence="12" key="1">
    <citation type="submission" date="2016-11" db="UniProtKB">
        <authorList>
            <consortium name="WormBaseParasite"/>
        </authorList>
    </citation>
    <scope>IDENTIFICATION</scope>
</reference>
<evidence type="ECO:0000313" key="12">
    <source>
        <dbReference type="WBParaSite" id="snap_masked-unitig_7645-processed-gene-0.1-mRNA-1"/>
    </source>
</evidence>
<comment type="subcellular location">
    <subcellularLocation>
        <location evidence="1">Cytoplasm</location>
    </subcellularLocation>
</comment>
<evidence type="ECO:0000256" key="6">
    <source>
        <dbReference type="ARBA" id="ARBA00022845"/>
    </source>
</evidence>
<feature type="domain" description="Nanos-type" evidence="10">
    <location>
        <begin position="83"/>
        <end position="137"/>
    </location>
</feature>
<evidence type="ECO:0000313" key="11">
    <source>
        <dbReference type="Proteomes" id="UP000095280"/>
    </source>
</evidence>
<dbReference type="GO" id="GO:0003723">
    <property type="term" value="F:RNA binding"/>
    <property type="evidence" value="ECO:0007669"/>
    <property type="project" value="UniProtKB-UniRule"/>
</dbReference>
<dbReference type="GO" id="GO:0005737">
    <property type="term" value="C:cytoplasm"/>
    <property type="evidence" value="ECO:0007669"/>
    <property type="project" value="UniProtKB-SubCell"/>
</dbReference>
<dbReference type="GO" id="GO:0008270">
    <property type="term" value="F:zinc ion binding"/>
    <property type="evidence" value="ECO:0007669"/>
    <property type="project" value="UniProtKB-KW"/>
</dbReference>
<feature type="compositionally biased region" description="Low complexity" evidence="9">
    <location>
        <begin position="155"/>
        <end position="166"/>
    </location>
</feature>
<keyword evidence="6 8" id="KW-0810">Translation regulation</keyword>
<keyword evidence="5" id="KW-0862">Zinc</keyword>
<evidence type="ECO:0000256" key="2">
    <source>
        <dbReference type="ARBA" id="ARBA00022490"/>
    </source>
</evidence>
<dbReference type="GO" id="GO:0006417">
    <property type="term" value="P:regulation of translation"/>
    <property type="evidence" value="ECO:0007669"/>
    <property type="project" value="UniProtKB-UniRule"/>
</dbReference>
<evidence type="ECO:0000256" key="3">
    <source>
        <dbReference type="ARBA" id="ARBA00022723"/>
    </source>
</evidence>
<keyword evidence="4 8" id="KW-0863">Zinc-finger</keyword>
<proteinExistence type="inferred from homology"/>
<keyword evidence="7 8" id="KW-0694">RNA-binding</keyword>
<dbReference type="Pfam" id="PF05741">
    <property type="entry name" value="zf-nanos"/>
    <property type="match status" value="1"/>
</dbReference>
<dbReference type="WBParaSite" id="snap_masked-unitig_7645-processed-gene-0.1-mRNA-1">
    <property type="protein sequence ID" value="snap_masked-unitig_7645-processed-gene-0.1-mRNA-1"/>
    <property type="gene ID" value="snap_masked-unitig_7645-processed-gene-0.1"/>
</dbReference>
<dbReference type="Gene3D" id="4.10.60.30">
    <property type="entry name" value="Nanos, RNA-binding domain"/>
    <property type="match status" value="1"/>
</dbReference>
<dbReference type="Proteomes" id="UP000095280">
    <property type="component" value="Unplaced"/>
</dbReference>
<dbReference type="InterPro" id="IPR008705">
    <property type="entry name" value="Nanos/Xcar2"/>
</dbReference>
<evidence type="ECO:0000256" key="1">
    <source>
        <dbReference type="ARBA" id="ARBA00004496"/>
    </source>
</evidence>
<evidence type="ECO:0000256" key="5">
    <source>
        <dbReference type="ARBA" id="ARBA00022833"/>
    </source>
</evidence>
<accession>A0A1I8JQX0</accession>
<comment type="similarity">
    <text evidence="8">Belongs to the nanos family.</text>
</comment>
<sequence length="699" mass="75570">FPYEIELQLQLLFLALQKDSSEPVRVRGASSCDSAVSGSSFAAGIDPSPKPKPRCCPIGAPQQHEQLRAILQKHERRPYRPVLCVFCKKNNEPESFYRGHTVKDGNGDVVCPVLQSYECPICHATPDGRAHRQVLPGWQRGRRRQSRESGGSGQASGSAAFSATSAVADEADVEARRPRRQRVDQVGASVHIDVNLQRADLAVALLLSCRCRLLFVPADPSAATVEPEAFLHPLPTDVVAAESHRQSKVTAGEDEQQRVGDDLVQLLAGGDGLEQVGNAVVLAPVQLPAAGEAIAERPEAAETWPRAVQCWTAGAGRVQRLPQLLAQVIIDAHSLVEGDHVAGQDGLAAQADQEENAQRLRALAAAGAEDAQPDQGDNKERHGRLQAGVSLQEGGAAAELAGADQVADAAGPALGGGEAQQAAEQAGQAVPAAPRLTCGRLGEARGSCRMLSTRQQHMAAERLRNGGMGSRDVYDGADLLSCFGSRVLSSWRNSLADECLVASCVPLRLLLQVLRRLGLTIVSRRRCCSAALSKVNTADGFVIRGAGERRSALPSSRQFCCKVIPLAGPERGRARGRGGQLALSRRERERRCNWDFSSEGLRYSADFNAQHADYLQKKCNKVSYKNITLHLLLKFYTPEAALALASNIRAGNFRAQQLRKNPIGCYTGIWRNYFRQDRVANYYANELLLRGQDLHALTD</sequence>
<dbReference type="InterPro" id="IPR038129">
    <property type="entry name" value="Nanos_sf"/>
</dbReference>
<evidence type="ECO:0000256" key="4">
    <source>
        <dbReference type="ARBA" id="ARBA00022771"/>
    </source>
</evidence>
<keyword evidence="11" id="KW-1185">Reference proteome</keyword>
<name>A0A1I8JQX0_9PLAT</name>
<keyword evidence="3" id="KW-0479">Metal-binding</keyword>
<dbReference type="InterPro" id="IPR024161">
    <property type="entry name" value="Znf_nanos-typ"/>
</dbReference>
<organism evidence="11 12">
    <name type="scientific">Macrostomum lignano</name>
    <dbReference type="NCBI Taxonomy" id="282301"/>
    <lineage>
        <taxon>Eukaryota</taxon>
        <taxon>Metazoa</taxon>
        <taxon>Spiralia</taxon>
        <taxon>Lophotrochozoa</taxon>
        <taxon>Platyhelminthes</taxon>
        <taxon>Rhabditophora</taxon>
        <taxon>Macrostomorpha</taxon>
        <taxon>Macrostomida</taxon>
        <taxon>Macrostomidae</taxon>
        <taxon>Macrostomum</taxon>
    </lineage>
</organism>
<keyword evidence="2" id="KW-0963">Cytoplasm</keyword>
<dbReference type="PROSITE" id="PS51522">
    <property type="entry name" value="ZF_NANOS"/>
    <property type="match status" value="1"/>
</dbReference>
<feature type="region of interest" description="Disordered" evidence="9">
    <location>
        <begin position="133"/>
        <end position="184"/>
    </location>
</feature>